<evidence type="ECO:0000256" key="2">
    <source>
        <dbReference type="ARBA" id="ARBA00022481"/>
    </source>
</evidence>
<evidence type="ECO:0000256" key="6">
    <source>
        <dbReference type="SAM" id="Phobius"/>
    </source>
</evidence>
<proteinExistence type="predicted"/>
<dbReference type="PANTHER" id="PTHR30093:SF44">
    <property type="entry name" value="TYPE II SECRETION SYSTEM CORE PROTEIN G"/>
    <property type="match status" value="1"/>
</dbReference>
<dbReference type="Proteomes" id="UP000287243">
    <property type="component" value="Chromosome"/>
</dbReference>
<evidence type="ECO:0000256" key="3">
    <source>
        <dbReference type="ARBA" id="ARBA00022692"/>
    </source>
</evidence>
<evidence type="ECO:0000313" key="8">
    <source>
        <dbReference type="Proteomes" id="UP000287243"/>
    </source>
</evidence>
<evidence type="ECO:0000256" key="5">
    <source>
        <dbReference type="ARBA" id="ARBA00023136"/>
    </source>
</evidence>
<dbReference type="OrthoDB" id="120207at2"/>
<protein>
    <submittedName>
        <fullName evidence="7">Pilin related to pseudopilin PulG</fullName>
    </submittedName>
</protein>
<evidence type="ECO:0000313" key="7">
    <source>
        <dbReference type="EMBL" id="QAT17238.1"/>
    </source>
</evidence>
<accession>A0A410P576</accession>
<dbReference type="AlphaFoldDB" id="A0A410P576"/>
<gene>
    <name evidence="7" type="ORF">BU251_05600</name>
</gene>
<reference evidence="7 8" key="1">
    <citation type="submission" date="2017-01" db="EMBL/GenBank/DDBJ databases">
        <title>First insights into the biology of 'candidatus Vampirococcus archaeovorus'.</title>
        <authorList>
            <person name="Kizina J."/>
            <person name="Jordan S."/>
            <person name="Stueber K."/>
            <person name="Reinhardt R."/>
            <person name="Harder J."/>
        </authorList>
    </citation>
    <scope>NUCLEOTIDE SEQUENCE [LARGE SCALE GENOMIC DNA]</scope>
    <source>
        <strain evidence="7 8">LiM</strain>
    </source>
</reference>
<dbReference type="EMBL" id="CP019384">
    <property type="protein sequence ID" value="QAT17238.1"/>
    <property type="molecule type" value="Genomic_DNA"/>
</dbReference>
<organism evidence="7 8">
    <name type="scientific">Velamenicoccus archaeovorus</name>
    <dbReference type="NCBI Taxonomy" id="1930593"/>
    <lineage>
        <taxon>Bacteria</taxon>
        <taxon>Pseudomonadati</taxon>
        <taxon>Candidatus Omnitrophota</taxon>
        <taxon>Candidatus Velamenicoccus</taxon>
    </lineage>
</organism>
<dbReference type="InterPro" id="IPR012902">
    <property type="entry name" value="N_methyl_site"/>
</dbReference>
<evidence type="ECO:0000256" key="1">
    <source>
        <dbReference type="ARBA" id="ARBA00004167"/>
    </source>
</evidence>
<keyword evidence="2" id="KW-0488">Methylation</keyword>
<dbReference type="GO" id="GO:0016020">
    <property type="term" value="C:membrane"/>
    <property type="evidence" value="ECO:0007669"/>
    <property type="project" value="UniProtKB-SubCell"/>
</dbReference>
<keyword evidence="8" id="KW-1185">Reference proteome</keyword>
<keyword evidence="5 6" id="KW-0472">Membrane</keyword>
<dbReference type="NCBIfam" id="TIGR02532">
    <property type="entry name" value="IV_pilin_GFxxxE"/>
    <property type="match status" value="1"/>
</dbReference>
<dbReference type="InterPro" id="IPR000983">
    <property type="entry name" value="Bac_GSPG_pilin"/>
</dbReference>
<dbReference type="Pfam" id="PF07963">
    <property type="entry name" value="N_methyl"/>
    <property type="match status" value="1"/>
</dbReference>
<dbReference type="KEGG" id="vai:BU251_05600"/>
<evidence type="ECO:0000256" key="4">
    <source>
        <dbReference type="ARBA" id="ARBA00022989"/>
    </source>
</evidence>
<dbReference type="PANTHER" id="PTHR30093">
    <property type="entry name" value="GENERAL SECRETION PATHWAY PROTEIN G"/>
    <property type="match status" value="1"/>
</dbReference>
<dbReference type="SUPFAM" id="SSF54523">
    <property type="entry name" value="Pili subunits"/>
    <property type="match status" value="1"/>
</dbReference>
<keyword evidence="3 6" id="KW-0812">Transmembrane</keyword>
<dbReference type="RefSeq" id="WP_128699998.1">
    <property type="nucleotide sequence ID" value="NZ_CP019384.1"/>
</dbReference>
<feature type="transmembrane region" description="Helical" evidence="6">
    <location>
        <begin position="12"/>
        <end position="31"/>
    </location>
</feature>
<keyword evidence="4 6" id="KW-1133">Transmembrane helix</keyword>
<dbReference type="Gene3D" id="3.30.700.10">
    <property type="entry name" value="Glycoprotein, Type 4 Pilin"/>
    <property type="match status" value="1"/>
</dbReference>
<dbReference type="GO" id="GO:0015628">
    <property type="term" value="P:protein secretion by the type II secretion system"/>
    <property type="evidence" value="ECO:0007669"/>
    <property type="project" value="InterPro"/>
</dbReference>
<name>A0A410P576_VELA1</name>
<comment type="subcellular location">
    <subcellularLocation>
        <location evidence="1">Membrane</location>
        <topology evidence="1">Single-pass membrane protein</topology>
    </subcellularLocation>
</comment>
<dbReference type="PROSITE" id="PS00409">
    <property type="entry name" value="PROKAR_NTER_METHYL"/>
    <property type="match status" value="1"/>
</dbReference>
<dbReference type="PRINTS" id="PR00813">
    <property type="entry name" value="BCTERIALGSPG"/>
</dbReference>
<sequence length="140" mass="14593">MRSRKGFTLVEIMIVVAIIVLLAAIAIPNLLRARLSANEATAIAAMRTLSTAMESYRAAQSPPAYPTALTNLNASNPPYIDSVLAGGNKSGYTFTLSGGGNTYGIVATPQTENVTGVRSFFVDQSGVVRVGNTTAGTPIE</sequence>
<dbReference type="InterPro" id="IPR045584">
    <property type="entry name" value="Pilin-like"/>
</dbReference>
<dbReference type="GO" id="GO:0015627">
    <property type="term" value="C:type II protein secretion system complex"/>
    <property type="evidence" value="ECO:0007669"/>
    <property type="project" value="InterPro"/>
</dbReference>